<name>A0A1X2HMY9_SYNRA</name>
<feature type="compositionally biased region" description="Basic and acidic residues" evidence="1">
    <location>
        <begin position="15"/>
        <end position="28"/>
    </location>
</feature>
<accession>A0A1X2HMY9</accession>
<dbReference type="InParanoid" id="A0A1X2HMY9"/>
<gene>
    <name evidence="2" type="ORF">BCR43DRAFT_484892</name>
</gene>
<reference evidence="2 3" key="1">
    <citation type="submission" date="2016-07" db="EMBL/GenBank/DDBJ databases">
        <title>Pervasive Adenine N6-methylation of Active Genes in Fungi.</title>
        <authorList>
            <consortium name="DOE Joint Genome Institute"/>
            <person name="Mondo S.J."/>
            <person name="Dannebaum R.O."/>
            <person name="Kuo R.C."/>
            <person name="Labutti K."/>
            <person name="Haridas S."/>
            <person name="Kuo A."/>
            <person name="Salamov A."/>
            <person name="Ahrendt S.R."/>
            <person name="Lipzen A."/>
            <person name="Sullivan W."/>
            <person name="Andreopoulos W.B."/>
            <person name="Clum A."/>
            <person name="Lindquist E."/>
            <person name="Daum C."/>
            <person name="Ramamoorthy G.K."/>
            <person name="Gryganskyi A."/>
            <person name="Culley D."/>
            <person name="Magnuson J.K."/>
            <person name="James T.Y."/>
            <person name="O'Malley M.A."/>
            <person name="Stajich J.E."/>
            <person name="Spatafora J.W."/>
            <person name="Visel A."/>
            <person name="Grigoriev I.V."/>
        </authorList>
    </citation>
    <scope>NUCLEOTIDE SEQUENCE [LARGE SCALE GENOMIC DNA]</scope>
    <source>
        <strain evidence="2 3">NRRL 2496</strain>
    </source>
</reference>
<proteinExistence type="predicted"/>
<feature type="region of interest" description="Disordered" evidence="1">
    <location>
        <begin position="1"/>
        <end position="60"/>
    </location>
</feature>
<dbReference type="Proteomes" id="UP000242180">
    <property type="component" value="Unassembled WGS sequence"/>
</dbReference>
<sequence length="307" mass="35148">MLSLRKALKLNKTSVKKEAKREPKERPTPKKGHHSPSHSLASLSSSSSSSAGPQTPTTQTAIYETRGIFRTLEPVWYFHASVEDPNGVYNGAEEEDNSENWIRFGPECQDTLERAYRQHAKGCRIGDRIVHFTSPQQHTRQTSPQHTPNGARPRPMTMMLKPGTSSPALPLPPKPTSELILNRSVRRTVAPVWWFEQDAPDGQKGMCRFDYKNQARLEALCDDRSQFTLTDAAFPTPFAVVLDTTKSRDQKEECRGFMHLTLQPQIPEYHYFGKDPYYATSDEVDMMYDDDQQADYYYEPLQRRFSI</sequence>
<feature type="region of interest" description="Disordered" evidence="1">
    <location>
        <begin position="135"/>
        <end position="156"/>
    </location>
</feature>
<protein>
    <submittedName>
        <fullName evidence="2">Uncharacterized protein</fullName>
    </submittedName>
</protein>
<feature type="compositionally biased region" description="Polar residues" evidence="1">
    <location>
        <begin position="135"/>
        <end position="148"/>
    </location>
</feature>
<keyword evidence="3" id="KW-1185">Reference proteome</keyword>
<dbReference type="EMBL" id="MCGN01000002">
    <property type="protein sequence ID" value="ORZ00246.1"/>
    <property type="molecule type" value="Genomic_DNA"/>
</dbReference>
<comment type="caution">
    <text evidence="2">The sequence shown here is derived from an EMBL/GenBank/DDBJ whole genome shotgun (WGS) entry which is preliminary data.</text>
</comment>
<evidence type="ECO:0000313" key="3">
    <source>
        <dbReference type="Proteomes" id="UP000242180"/>
    </source>
</evidence>
<evidence type="ECO:0000313" key="2">
    <source>
        <dbReference type="EMBL" id="ORZ00246.1"/>
    </source>
</evidence>
<dbReference type="OrthoDB" id="2284884at2759"/>
<dbReference type="OMA" id="APVWWFE"/>
<evidence type="ECO:0000256" key="1">
    <source>
        <dbReference type="SAM" id="MobiDB-lite"/>
    </source>
</evidence>
<feature type="compositionally biased region" description="Low complexity" evidence="1">
    <location>
        <begin position="37"/>
        <end position="53"/>
    </location>
</feature>
<organism evidence="2 3">
    <name type="scientific">Syncephalastrum racemosum</name>
    <name type="common">Filamentous fungus</name>
    <dbReference type="NCBI Taxonomy" id="13706"/>
    <lineage>
        <taxon>Eukaryota</taxon>
        <taxon>Fungi</taxon>
        <taxon>Fungi incertae sedis</taxon>
        <taxon>Mucoromycota</taxon>
        <taxon>Mucoromycotina</taxon>
        <taxon>Mucoromycetes</taxon>
        <taxon>Mucorales</taxon>
        <taxon>Syncephalastraceae</taxon>
        <taxon>Syncephalastrum</taxon>
    </lineage>
</organism>
<dbReference type="AlphaFoldDB" id="A0A1X2HMY9"/>